<dbReference type="SMART" id="SM00471">
    <property type="entry name" value="HDc"/>
    <property type="match status" value="2"/>
</dbReference>
<dbReference type="Pfam" id="PF13487">
    <property type="entry name" value="HD_5"/>
    <property type="match status" value="2"/>
</dbReference>
<evidence type="ECO:0000313" key="2">
    <source>
        <dbReference type="EMBL" id="ADD67985.1"/>
    </source>
</evidence>
<sequence>MREKKYQISKRQLIECLSSALELINPTVAGHNQRVALFSKEIAKVMGLSDDAVNEIYYAALLHDIGAAPLTIREKNDLIEFDVNMPYKHCLIGYLLLKDYKPFQKIAEIVHYHHSNWLYGANRTFDGEMIPVGSYIIHLADRVDILIRQNQHILLQNHKITDYIKSRVGSVFAPDAVAALEVLSTQEYFWLGATSKSYCNTCMTAKQSEEYITQGDLEQFTKLVSFVIDFKSRFTASHSCGVSAVARLMGEAFGLSRSDCGELSIAGNLHDLGKLVVPNEVLEKKGALNTEDEAYIKSHSYFTYSVLSQVEEISNIASYAAQHHEKIDGSGYPFHIRDDELSPQSRLLSVADIFTALAEDRPYRKGMHREELMAVMYQMAQSKHLDYDMVKMVDNNFSDFDLKRDSMQQYAVGKYKNFWKNINRTLAGYREEAG</sequence>
<organism evidence="2 3">
    <name type="scientific">Denitrovibrio acetiphilus (strain DSM 12809 / NBRC 114555 / N2460)</name>
    <dbReference type="NCBI Taxonomy" id="522772"/>
    <lineage>
        <taxon>Bacteria</taxon>
        <taxon>Pseudomonadati</taxon>
        <taxon>Deferribacterota</taxon>
        <taxon>Deferribacteres</taxon>
        <taxon>Deferribacterales</taxon>
        <taxon>Geovibrionaceae</taxon>
        <taxon>Denitrovibrio</taxon>
    </lineage>
</organism>
<dbReference type="Proteomes" id="UP000002012">
    <property type="component" value="Chromosome"/>
</dbReference>
<dbReference type="InterPro" id="IPR003607">
    <property type="entry name" value="HD/PDEase_dom"/>
</dbReference>
<dbReference type="KEGG" id="dap:Dacet_1213"/>
<protein>
    <submittedName>
        <fullName evidence="2">Metal dependent phosphohydrolase</fullName>
    </submittedName>
</protein>
<dbReference type="GO" id="GO:0016787">
    <property type="term" value="F:hydrolase activity"/>
    <property type="evidence" value="ECO:0007669"/>
    <property type="project" value="UniProtKB-KW"/>
</dbReference>
<gene>
    <name evidence="2" type="ordered locus">Dacet_1213</name>
</gene>
<dbReference type="PANTHER" id="PTHR43155:SF1">
    <property type="entry name" value="3'3'-CGAMP-SPECIFIC PHOSPHODIESTERASE 1"/>
    <property type="match status" value="1"/>
</dbReference>
<dbReference type="InParanoid" id="D4H7I6"/>
<proteinExistence type="predicted"/>
<name>D4H7I6_DENA2</name>
<keyword evidence="2" id="KW-0378">Hydrolase</keyword>
<dbReference type="AlphaFoldDB" id="D4H7I6"/>
<feature type="domain" description="HD-GYP" evidence="1">
    <location>
        <begin position="6"/>
        <end position="196"/>
    </location>
</feature>
<dbReference type="EMBL" id="CP001968">
    <property type="protein sequence ID" value="ADD67985.1"/>
    <property type="molecule type" value="Genomic_DNA"/>
</dbReference>
<dbReference type="eggNOG" id="COG2206">
    <property type="taxonomic scope" value="Bacteria"/>
</dbReference>
<reference evidence="2 3" key="1">
    <citation type="journal article" date="2010" name="Stand. Genomic Sci.">
        <title>Complete genome sequence of Denitrovibrio acetiphilus type strain (N2460).</title>
        <authorList>
            <person name="Kiss H."/>
            <person name="Lang E."/>
            <person name="Lapidus A."/>
            <person name="Copeland A."/>
            <person name="Nolan M."/>
            <person name="Glavina Del Rio T."/>
            <person name="Chen F."/>
            <person name="Lucas S."/>
            <person name="Tice H."/>
            <person name="Cheng J.F."/>
            <person name="Han C."/>
            <person name="Goodwin L."/>
            <person name="Pitluck S."/>
            <person name="Liolios K."/>
            <person name="Pati A."/>
            <person name="Ivanova N."/>
            <person name="Mavromatis K."/>
            <person name="Chen A."/>
            <person name="Palaniappan K."/>
            <person name="Land M."/>
            <person name="Hauser L."/>
            <person name="Chang Y.J."/>
            <person name="Jeffries C.D."/>
            <person name="Detter J.C."/>
            <person name="Brettin T."/>
            <person name="Spring S."/>
            <person name="Rohde M."/>
            <person name="Goker M."/>
            <person name="Woyke T."/>
            <person name="Bristow J."/>
            <person name="Eisen J.A."/>
            <person name="Markowitz V."/>
            <person name="Hugenholtz P."/>
            <person name="Kyrpides N.C."/>
            <person name="Klenk H.P."/>
        </authorList>
    </citation>
    <scope>NUCLEOTIDE SEQUENCE [LARGE SCALE GENOMIC DNA]</scope>
    <source>
        <strain evidence="3">DSM 12809 / NBRC 114555 / N2460</strain>
    </source>
</reference>
<accession>D4H7I6</accession>
<dbReference type="HOGENOM" id="CLU_040286_2_0_0"/>
<keyword evidence="3" id="KW-1185">Reference proteome</keyword>
<dbReference type="PROSITE" id="PS51832">
    <property type="entry name" value="HD_GYP"/>
    <property type="match status" value="2"/>
</dbReference>
<feature type="domain" description="HD-GYP" evidence="1">
    <location>
        <begin position="213"/>
        <end position="409"/>
    </location>
</feature>
<evidence type="ECO:0000259" key="1">
    <source>
        <dbReference type="PROSITE" id="PS51832"/>
    </source>
</evidence>
<dbReference type="PANTHER" id="PTHR43155">
    <property type="entry name" value="CYCLIC DI-GMP PHOSPHODIESTERASE PA4108-RELATED"/>
    <property type="match status" value="1"/>
</dbReference>
<evidence type="ECO:0000313" key="3">
    <source>
        <dbReference type="Proteomes" id="UP000002012"/>
    </source>
</evidence>
<dbReference type="STRING" id="522772.Dacet_1213"/>
<dbReference type="PaxDb" id="522772-Dacet_1213"/>
<dbReference type="Gene3D" id="1.10.3210.10">
    <property type="entry name" value="Hypothetical protein af1432"/>
    <property type="match status" value="2"/>
</dbReference>
<dbReference type="CDD" id="cd00077">
    <property type="entry name" value="HDc"/>
    <property type="match status" value="2"/>
</dbReference>
<dbReference type="InterPro" id="IPR037522">
    <property type="entry name" value="HD_GYP_dom"/>
</dbReference>
<dbReference type="SUPFAM" id="SSF109604">
    <property type="entry name" value="HD-domain/PDEase-like"/>
    <property type="match status" value="2"/>
</dbReference>